<dbReference type="PANTHER" id="PTHR43711:SF31">
    <property type="entry name" value="HISTIDINE KINASE"/>
    <property type="match status" value="1"/>
</dbReference>
<dbReference type="PANTHER" id="PTHR43711">
    <property type="entry name" value="TWO-COMPONENT HISTIDINE KINASE"/>
    <property type="match status" value="1"/>
</dbReference>
<evidence type="ECO:0000256" key="1">
    <source>
        <dbReference type="ARBA" id="ARBA00000085"/>
    </source>
</evidence>
<keyword evidence="6" id="KW-0902">Two-component regulatory system</keyword>
<evidence type="ECO:0000256" key="2">
    <source>
        <dbReference type="ARBA" id="ARBA00012438"/>
    </source>
</evidence>
<protein>
    <recommendedName>
        <fullName evidence="2">histidine kinase</fullName>
        <ecNumber evidence="2">2.7.13.3</ecNumber>
    </recommendedName>
</protein>
<evidence type="ECO:0000313" key="11">
    <source>
        <dbReference type="EMBL" id="SEA26900.1"/>
    </source>
</evidence>
<keyword evidence="4" id="KW-0808">Transferase</keyword>
<dbReference type="Gene3D" id="1.10.287.130">
    <property type="match status" value="1"/>
</dbReference>
<dbReference type="CDD" id="cd00082">
    <property type="entry name" value="HisKA"/>
    <property type="match status" value="1"/>
</dbReference>
<dbReference type="SMART" id="SM00062">
    <property type="entry name" value="PBPb"/>
    <property type="match status" value="1"/>
</dbReference>
<dbReference type="InterPro" id="IPR050736">
    <property type="entry name" value="Sensor_HK_Regulatory"/>
</dbReference>
<reference evidence="11 12" key="1">
    <citation type="submission" date="2016-10" db="EMBL/GenBank/DDBJ databases">
        <authorList>
            <person name="de Groot N.N."/>
        </authorList>
    </citation>
    <scope>NUCLEOTIDE SEQUENCE [LARGE SCALE GENOMIC DNA]</scope>
    <source>
        <strain evidence="11 12">D31d</strain>
    </source>
</reference>
<feature type="transmembrane region" description="Helical" evidence="8">
    <location>
        <begin position="253"/>
        <end position="272"/>
    </location>
</feature>
<evidence type="ECO:0000256" key="8">
    <source>
        <dbReference type="SAM" id="Phobius"/>
    </source>
</evidence>
<dbReference type="PROSITE" id="PS50109">
    <property type="entry name" value="HIS_KIN"/>
    <property type="match status" value="1"/>
</dbReference>
<feature type="coiled-coil region" evidence="7">
    <location>
        <begin position="277"/>
        <end position="380"/>
    </location>
</feature>
<keyword evidence="8" id="KW-0472">Membrane</keyword>
<dbReference type="InterPro" id="IPR036097">
    <property type="entry name" value="HisK_dim/P_sf"/>
</dbReference>
<dbReference type="SUPFAM" id="SSF47384">
    <property type="entry name" value="Homodimeric domain of signal transducing histidine kinase"/>
    <property type="match status" value="1"/>
</dbReference>
<dbReference type="Gene3D" id="3.30.565.10">
    <property type="entry name" value="Histidine kinase-like ATPase, C-terminal domain"/>
    <property type="match status" value="1"/>
</dbReference>
<evidence type="ECO:0000256" key="5">
    <source>
        <dbReference type="ARBA" id="ARBA00022777"/>
    </source>
</evidence>
<dbReference type="Pfam" id="PF02518">
    <property type="entry name" value="HATPase_c"/>
    <property type="match status" value="1"/>
</dbReference>
<dbReference type="OrthoDB" id="9808408at2"/>
<feature type="chain" id="PRO_5010377669" description="histidine kinase" evidence="9">
    <location>
        <begin position="21"/>
        <end position="607"/>
    </location>
</feature>
<keyword evidence="8" id="KW-1133">Transmembrane helix</keyword>
<comment type="catalytic activity">
    <reaction evidence="1">
        <text>ATP + protein L-histidine = ADP + protein N-phospho-L-histidine.</text>
        <dbReference type="EC" id="2.7.13.3"/>
    </reaction>
</comment>
<sequence>MKLRLINILLILTFALKVNANNLGYSDSKPLILGIDQDYPPLEYVDEKGKPSGADVEFSKILMKRMNIPFKFAPNTWGAIANDILGGKVDLGMMVYSPYRKDVTNYSRAVIRLYYQLVTRKGTKRNYGLRDMHNVEVALMASRPVRDTLQKIGARLVIVDDLTKAMKELSAGKYDAVVCYRYQAKYLIGKYKLQNLEQEDLTLTPREYCYASSNKKLINAIDKELDKMEEEGLMDEVYGNVASTFNGIIIPRWVYIAIVAFVIVALLAVILNQMHNTRQLKKALDTARENEEKAKASEEKARQSEEVARANAEKARENEAIANANAEKARASEAEAQRIADVAKRNAKEAEHNAMVASQNEAKAREAAEAARKSEELKDIFLGNMSHSLRTPLNAIIGFSDLLMTMDDSALPPEERANLLQLINKNGLELLHLINELLSLSEVEGDTQLFKREVTDVDYEMGQYASEIRMQLKDGVTLEVIEPIDGLRALVDKKLMRIVTMHLLENAMQHTTEGKITLSYYLKEGGMYVEVKDMGEGLPEKLKQNIFGLLADKNTYTHDENQDNPGLGLSVCKAIIDRCNGKIGARDNTEDGRGTIFWYWTPTEILN</sequence>
<evidence type="ECO:0000256" key="7">
    <source>
        <dbReference type="SAM" id="Coils"/>
    </source>
</evidence>
<dbReference type="Proteomes" id="UP000182257">
    <property type="component" value="Unassembled WGS sequence"/>
</dbReference>
<evidence type="ECO:0000256" key="3">
    <source>
        <dbReference type="ARBA" id="ARBA00022553"/>
    </source>
</evidence>
<proteinExistence type="predicted"/>
<dbReference type="SUPFAM" id="SSF53850">
    <property type="entry name" value="Periplasmic binding protein-like II"/>
    <property type="match status" value="1"/>
</dbReference>
<dbReference type="Pfam" id="PF00497">
    <property type="entry name" value="SBP_bac_3"/>
    <property type="match status" value="1"/>
</dbReference>
<organism evidence="11 12">
    <name type="scientific">Xylanibacter ruminicola</name>
    <name type="common">Prevotella ruminicola</name>
    <dbReference type="NCBI Taxonomy" id="839"/>
    <lineage>
        <taxon>Bacteria</taxon>
        <taxon>Pseudomonadati</taxon>
        <taxon>Bacteroidota</taxon>
        <taxon>Bacteroidia</taxon>
        <taxon>Bacteroidales</taxon>
        <taxon>Prevotellaceae</taxon>
        <taxon>Xylanibacter</taxon>
    </lineage>
</organism>
<dbReference type="SMART" id="SM00388">
    <property type="entry name" value="HisKA"/>
    <property type="match status" value="1"/>
</dbReference>
<evidence type="ECO:0000313" key="12">
    <source>
        <dbReference type="Proteomes" id="UP000182257"/>
    </source>
</evidence>
<dbReference type="InterPro" id="IPR003661">
    <property type="entry name" value="HisK_dim/P_dom"/>
</dbReference>
<keyword evidence="5 11" id="KW-0418">Kinase</keyword>
<name>A0A1H3ZT58_XYLRU</name>
<evidence type="ECO:0000256" key="9">
    <source>
        <dbReference type="SAM" id="SignalP"/>
    </source>
</evidence>
<dbReference type="InterPro" id="IPR005467">
    <property type="entry name" value="His_kinase_dom"/>
</dbReference>
<feature type="domain" description="Histidine kinase" evidence="10">
    <location>
        <begin position="384"/>
        <end position="605"/>
    </location>
</feature>
<keyword evidence="3" id="KW-0597">Phosphoprotein</keyword>
<dbReference type="InterPro" id="IPR036890">
    <property type="entry name" value="HATPase_C_sf"/>
</dbReference>
<dbReference type="GO" id="GO:0000155">
    <property type="term" value="F:phosphorelay sensor kinase activity"/>
    <property type="evidence" value="ECO:0007669"/>
    <property type="project" value="InterPro"/>
</dbReference>
<accession>A0A1H3ZT58</accession>
<dbReference type="InterPro" id="IPR001638">
    <property type="entry name" value="Solute-binding_3/MltF_N"/>
</dbReference>
<dbReference type="SMART" id="SM00387">
    <property type="entry name" value="HATPase_c"/>
    <property type="match status" value="1"/>
</dbReference>
<dbReference type="InterPro" id="IPR003594">
    <property type="entry name" value="HATPase_dom"/>
</dbReference>
<keyword evidence="7" id="KW-0175">Coiled coil</keyword>
<evidence type="ECO:0000256" key="4">
    <source>
        <dbReference type="ARBA" id="ARBA00022679"/>
    </source>
</evidence>
<dbReference type="Gene3D" id="3.40.190.10">
    <property type="entry name" value="Periplasmic binding protein-like II"/>
    <property type="match status" value="2"/>
</dbReference>
<dbReference type="RefSeq" id="WP_074760453.1">
    <property type="nucleotide sequence ID" value="NZ_FNRF01000002.1"/>
</dbReference>
<keyword evidence="8" id="KW-0812">Transmembrane</keyword>
<dbReference type="PRINTS" id="PR00344">
    <property type="entry name" value="BCTRLSENSOR"/>
</dbReference>
<evidence type="ECO:0000256" key="6">
    <source>
        <dbReference type="ARBA" id="ARBA00023012"/>
    </source>
</evidence>
<keyword evidence="9" id="KW-0732">Signal</keyword>
<dbReference type="AlphaFoldDB" id="A0A1H3ZT58"/>
<evidence type="ECO:0000259" key="10">
    <source>
        <dbReference type="PROSITE" id="PS50109"/>
    </source>
</evidence>
<dbReference type="SUPFAM" id="SSF55874">
    <property type="entry name" value="ATPase domain of HSP90 chaperone/DNA topoisomerase II/histidine kinase"/>
    <property type="match status" value="1"/>
</dbReference>
<gene>
    <name evidence="11" type="ORF">SAMN05216462_0914</name>
</gene>
<dbReference type="Pfam" id="PF00512">
    <property type="entry name" value="HisKA"/>
    <property type="match status" value="1"/>
</dbReference>
<feature type="signal peptide" evidence="9">
    <location>
        <begin position="1"/>
        <end position="20"/>
    </location>
</feature>
<dbReference type="InterPro" id="IPR004358">
    <property type="entry name" value="Sig_transdc_His_kin-like_C"/>
</dbReference>
<dbReference type="EC" id="2.7.13.3" evidence="2"/>
<dbReference type="EMBL" id="FNRF01000002">
    <property type="protein sequence ID" value="SEA26900.1"/>
    <property type="molecule type" value="Genomic_DNA"/>
</dbReference>